<evidence type="ECO:0000256" key="2">
    <source>
        <dbReference type="ARBA" id="ARBA00022771"/>
    </source>
</evidence>
<keyword evidence="3" id="KW-0862">Zinc</keyword>
<evidence type="ECO:0000313" key="5">
    <source>
        <dbReference type="EMBL" id="AUW30877.1"/>
    </source>
</evidence>
<organism evidence="5">
    <name type="scientific">Cladonia uncialis subsp. uncialis</name>
    <dbReference type="NCBI Taxonomy" id="180999"/>
    <lineage>
        <taxon>Eukaryota</taxon>
        <taxon>Fungi</taxon>
        <taxon>Dikarya</taxon>
        <taxon>Ascomycota</taxon>
        <taxon>Pezizomycotina</taxon>
        <taxon>Lecanoromycetes</taxon>
        <taxon>OSLEUM clade</taxon>
        <taxon>Lecanoromycetidae</taxon>
        <taxon>Lecanorales</taxon>
        <taxon>Lecanorineae</taxon>
        <taxon>Cladoniaceae</taxon>
        <taxon>Cladonia</taxon>
    </lineage>
</organism>
<dbReference type="SUPFAM" id="SSF144232">
    <property type="entry name" value="HIT/MYND zinc finger-like"/>
    <property type="match status" value="1"/>
</dbReference>
<dbReference type="InterPro" id="IPR002893">
    <property type="entry name" value="Znf_MYND"/>
</dbReference>
<proteinExistence type="predicted"/>
<evidence type="ECO:0000259" key="4">
    <source>
        <dbReference type="Pfam" id="PF01753"/>
    </source>
</evidence>
<name>A0A2K9YDE2_CLAUC</name>
<evidence type="ECO:0000256" key="1">
    <source>
        <dbReference type="ARBA" id="ARBA00022723"/>
    </source>
</evidence>
<protein>
    <recommendedName>
        <fullName evidence="4">MYND-type domain-containing protein</fullName>
    </recommendedName>
</protein>
<dbReference type="Pfam" id="PF01753">
    <property type="entry name" value="zf-MYND"/>
    <property type="match status" value="1"/>
</dbReference>
<evidence type="ECO:0000256" key="3">
    <source>
        <dbReference type="ARBA" id="ARBA00022833"/>
    </source>
</evidence>
<reference evidence="5" key="1">
    <citation type="submission" date="2017-12" db="EMBL/GenBank/DDBJ databases">
        <title>Genome Sequencing Reveals a Rich Biosynthetic Potential.</title>
        <authorList>
            <person name="Bertrand R.L."/>
            <person name="Abdel-Hameed M.E."/>
            <person name="Sorensen J.L."/>
        </authorList>
    </citation>
    <scope>NUCLEOTIDE SEQUENCE</scope>
</reference>
<sequence>MICVGCKGMPDGSQGQMEVRYCGTKCQKEDWTSHKTLCSVARARKAIYRAGELAKVVSHLFSRTKYKMVIKEVKKFGNVWIIYPPSEYKGSKCALHPFPSALFANKQDADAILEFQSCNAVLDHLHGFLKGLLTGLCAEVDEVIHFTKNVRVRLIQAYNTGLTSNPSAVDATDYLHSVIRITSKNGEKYIMDLTGAQYAWHEIVTPYDIYQQSKIRLIQQVLPFGGTRQLCKERAENTGGIAQWHHRADTGFETALNDLLRFWQQGNMSLSTLLRLPDDQFEKQQAGLLEMLEAGLQTYRKFMTETGAFDLKGDIIIGGFDRKFKDVTGKAIN</sequence>
<keyword evidence="1" id="KW-0479">Metal-binding</keyword>
<dbReference type="GO" id="GO:0008270">
    <property type="term" value="F:zinc ion binding"/>
    <property type="evidence" value="ECO:0007669"/>
    <property type="project" value="UniProtKB-KW"/>
</dbReference>
<dbReference type="AlphaFoldDB" id="A0A2K9YDE2"/>
<accession>A0A2K9YDE2</accession>
<dbReference type="Gene3D" id="6.10.140.2220">
    <property type="match status" value="1"/>
</dbReference>
<feature type="domain" description="MYND-type" evidence="4">
    <location>
        <begin position="17"/>
        <end position="38"/>
    </location>
</feature>
<dbReference type="EMBL" id="MG777481">
    <property type="protein sequence ID" value="AUW30877.1"/>
    <property type="molecule type" value="Genomic_DNA"/>
</dbReference>
<keyword evidence="2" id="KW-0863">Zinc-finger</keyword>